<feature type="transmembrane region" description="Helical" evidence="17">
    <location>
        <begin position="178"/>
        <end position="198"/>
    </location>
</feature>
<dbReference type="Pfam" id="PF06444">
    <property type="entry name" value="NADH_dehy_S2_C"/>
    <property type="match status" value="1"/>
</dbReference>
<dbReference type="EMBL" id="KP070768">
    <property type="protein sequence ID" value="AJC10783.1"/>
    <property type="molecule type" value="Genomic_DNA"/>
</dbReference>
<feature type="transmembrane region" description="Helical" evidence="17">
    <location>
        <begin position="136"/>
        <end position="166"/>
    </location>
</feature>
<dbReference type="PRINTS" id="PR01436">
    <property type="entry name" value="NADHDHGNASE2"/>
</dbReference>
<keyword evidence="13 17" id="KW-0830">Ubiquinone</keyword>
<reference evidence="20" key="1">
    <citation type="journal article" date="2014" name="Mitochondrial DNA">
        <title>The complete mitochondrial genome of Temnopleurus hardwickii (Camarodonta: Temnopleuridae).</title>
        <authorList>
            <person name="Fu W."/>
            <person name="Liu C."/>
            <person name="Wu G."/>
            <person name="Zeng X."/>
        </authorList>
    </citation>
    <scope>NUCLEOTIDE SEQUENCE</scope>
</reference>
<keyword evidence="8 17" id="KW-0999">Mitochondrion inner membrane</keyword>
<organism evidence="20">
    <name type="scientific">Temnopleurus hardwickii</name>
    <name type="common">Hardwick's sea urchin</name>
    <dbReference type="NCBI Taxonomy" id="39384"/>
    <lineage>
        <taxon>Eukaryota</taxon>
        <taxon>Metazoa</taxon>
        <taxon>Echinodermata</taxon>
        <taxon>Eleutherozoa</taxon>
        <taxon>Echinozoa</taxon>
        <taxon>Echinoidea</taxon>
        <taxon>Euechinoidea</taxon>
        <taxon>Echinacea</taxon>
        <taxon>Temnopleuroida</taxon>
        <taxon>Temnopleuridae</taxon>
        <taxon>Temnopleurus</taxon>
    </lineage>
</organism>
<feature type="domain" description="NADH dehydrogenase subunit 2 C-terminal" evidence="19">
    <location>
        <begin position="290"/>
        <end position="346"/>
    </location>
</feature>
<keyword evidence="7 17" id="KW-0812">Transmembrane</keyword>
<keyword evidence="11 17" id="KW-1133">Transmembrane helix</keyword>
<evidence type="ECO:0000256" key="11">
    <source>
        <dbReference type="ARBA" id="ARBA00022989"/>
    </source>
</evidence>
<comment type="catalytic activity">
    <reaction evidence="16 17">
        <text>a ubiquinone + NADH + 5 H(+)(in) = a ubiquinol + NAD(+) + 4 H(+)(out)</text>
        <dbReference type="Rhea" id="RHEA:29091"/>
        <dbReference type="Rhea" id="RHEA-COMP:9565"/>
        <dbReference type="Rhea" id="RHEA-COMP:9566"/>
        <dbReference type="ChEBI" id="CHEBI:15378"/>
        <dbReference type="ChEBI" id="CHEBI:16389"/>
        <dbReference type="ChEBI" id="CHEBI:17976"/>
        <dbReference type="ChEBI" id="CHEBI:57540"/>
        <dbReference type="ChEBI" id="CHEBI:57945"/>
        <dbReference type="EC" id="7.1.1.2"/>
    </reaction>
</comment>
<evidence type="ECO:0000256" key="17">
    <source>
        <dbReference type="RuleBase" id="RU003403"/>
    </source>
</evidence>
<evidence type="ECO:0000256" key="1">
    <source>
        <dbReference type="ARBA" id="ARBA00004448"/>
    </source>
</evidence>
<dbReference type="GeneID" id="22908972"/>
<evidence type="ECO:0000256" key="15">
    <source>
        <dbReference type="ARBA" id="ARBA00023136"/>
    </source>
</evidence>
<keyword evidence="15 17" id="KW-0472">Membrane</keyword>
<dbReference type="Pfam" id="PF00361">
    <property type="entry name" value="Proton_antipo_M"/>
    <property type="match status" value="1"/>
</dbReference>
<dbReference type="PANTHER" id="PTHR46552">
    <property type="entry name" value="NADH-UBIQUINONE OXIDOREDUCTASE CHAIN 2"/>
    <property type="match status" value="1"/>
</dbReference>
<feature type="transmembrane region" description="Helical" evidence="17">
    <location>
        <begin position="239"/>
        <end position="262"/>
    </location>
</feature>
<evidence type="ECO:0000313" key="20">
    <source>
        <dbReference type="EMBL" id="AJC10783.1"/>
    </source>
</evidence>
<evidence type="ECO:0000259" key="19">
    <source>
        <dbReference type="Pfam" id="PF06444"/>
    </source>
</evidence>
<dbReference type="InterPro" id="IPR003917">
    <property type="entry name" value="NADH_UbQ_OxRdtase_chain2"/>
</dbReference>
<evidence type="ECO:0000256" key="16">
    <source>
        <dbReference type="ARBA" id="ARBA00049551"/>
    </source>
</evidence>
<feature type="transmembrane region" description="Helical" evidence="17">
    <location>
        <begin position="329"/>
        <end position="351"/>
    </location>
</feature>
<keyword evidence="6 17" id="KW-0679">Respiratory chain</keyword>
<sequence length="352" mass="38658">MSRNISILLFLTISLGTFIVISSHNWFIIWIGLEISTLALIPLLCSNFSPRNIEASIKYFLIQALSAALLLNGAMIQAWLTGSWSILDPANNITMLCASIALAFKIGLAPCHFWFPDVLQGLPLTQGLIVATWQKIAPLILVFSITNITFSTMLILTGLVSIVVGGWGGLNQTQTRKILAFSSIANMGWIVITSVYSIQAAIIMLIIYLLINAAIFLLLNLLTVFSLGHLNNISQLSPISIILITLLILSLGGLPPLTGFMLKFTSLCFLVNNNFILLSSLMIIGSLLSLFFYLRVSFNVSLVIFPQHIMSLTAWRNNTNTDYFSPNTWFTSTLATIGTVALPITLPLYIIV</sequence>
<feature type="transmembrane region" description="Helical" evidence="17">
    <location>
        <begin position="274"/>
        <end position="294"/>
    </location>
</feature>
<keyword evidence="10 17" id="KW-0249">Electron transport</keyword>
<gene>
    <name evidence="20" type="primary">ND2</name>
</gene>
<evidence type="ECO:0000256" key="8">
    <source>
        <dbReference type="ARBA" id="ARBA00022792"/>
    </source>
</evidence>
<protein>
    <recommendedName>
        <fullName evidence="4 17">NADH-ubiquinone oxidoreductase chain 2</fullName>
        <ecNumber evidence="3 17">7.1.1.2</ecNumber>
    </recommendedName>
</protein>
<dbReference type="InterPro" id="IPR050175">
    <property type="entry name" value="Complex_I_Subunit_2"/>
</dbReference>
<keyword evidence="12 17" id="KW-0520">NAD</keyword>
<evidence type="ECO:0000256" key="14">
    <source>
        <dbReference type="ARBA" id="ARBA00023128"/>
    </source>
</evidence>
<dbReference type="GO" id="GO:0008137">
    <property type="term" value="F:NADH dehydrogenase (ubiquinone) activity"/>
    <property type="evidence" value="ECO:0007669"/>
    <property type="project" value="UniProtKB-EC"/>
</dbReference>
<feature type="transmembrane region" description="Helical" evidence="17">
    <location>
        <begin position="92"/>
        <end position="115"/>
    </location>
</feature>
<evidence type="ECO:0000256" key="10">
    <source>
        <dbReference type="ARBA" id="ARBA00022982"/>
    </source>
</evidence>
<comment type="subcellular location">
    <subcellularLocation>
        <location evidence="1 17">Mitochondrion inner membrane</location>
        <topology evidence="1 17">Multi-pass membrane protein</topology>
    </subcellularLocation>
</comment>
<comment type="function">
    <text evidence="17">Core subunit of the mitochondrial membrane respiratory chain NADH dehydrogenase (Complex I) which catalyzes electron transfer from NADH through the respiratory chain, using ubiquinone as an electron acceptor. Essential for the catalytic activity and assembly of complex I.</text>
</comment>
<name>A0A0U1VCN3_TEMHA</name>
<evidence type="ECO:0000256" key="2">
    <source>
        <dbReference type="ARBA" id="ARBA00007012"/>
    </source>
</evidence>
<feature type="domain" description="NADH:quinone oxidoreductase/Mrp antiporter transmembrane" evidence="18">
    <location>
        <begin position="23"/>
        <end position="289"/>
    </location>
</feature>
<feature type="transmembrane region" description="Helical" evidence="17">
    <location>
        <begin position="5"/>
        <end position="21"/>
    </location>
</feature>
<evidence type="ECO:0000256" key="3">
    <source>
        <dbReference type="ARBA" id="ARBA00012944"/>
    </source>
</evidence>
<feature type="transmembrane region" description="Helical" evidence="17">
    <location>
        <begin position="27"/>
        <end position="48"/>
    </location>
</feature>
<dbReference type="GO" id="GO:0005743">
    <property type="term" value="C:mitochondrial inner membrane"/>
    <property type="evidence" value="ECO:0007669"/>
    <property type="project" value="UniProtKB-SubCell"/>
</dbReference>
<evidence type="ECO:0000256" key="5">
    <source>
        <dbReference type="ARBA" id="ARBA00022448"/>
    </source>
</evidence>
<geneLocation type="mitochondrion" evidence="20"/>
<dbReference type="CTD" id="4536"/>
<evidence type="ECO:0000256" key="13">
    <source>
        <dbReference type="ARBA" id="ARBA00023075"/>
    </source>
</evidence>
<evidence type="ECO:0000256" key="4">
    <source>
        <dbReference type="ARBA" id="ARBA00021008"/>
    </source>
</evidence>
<dbReference type="GO" id="GO:0006120">
    <property type="term" value="P:mitochondrial electron transport, NADH to ubiquinone"/>
    <property type="evidence" value="ECO:0007669"/>
    <property type="project" value="InterPro"/>
</dbReference>
<dbReference type="InterPro" id="IPR001750">
    <property type="entry name" value="ND/Mrp_TM"/>
</dbReference>
<accession>A0A0U1VCN3</accession>
<dbReference type="InterPro" id="IPR010933">
    <property type="entry name" value="NADH_DH_su2_C"/>
</dbReference>
<dbReference type="AlphaFoldDB" id="A0A0U1VCN3"/>
<feature type="transmembrane region" description="Helical" evidence="17">
    <location>
        <begin position="205"/>
        <end position="227"/>
    </location>
</feature>
<dbReference type="EC" id="7.1.1.2" evidence="3 17"/>
<keyword evidence="14 17" id="KW-0496">Mitochondrion</keyword>
<feature type="transmembrane region" description="Helical" evidence="17">
    <location>
        <begin position="60"/>
        <end position="80"/>
    </location>
</feature>
<evidence type="ECO:0000256" key="9">
    <source>
        <dbReference type="ARBA" id="ARBA00022967"/>
    </source>
</evidence>
<evidence type="ECO:0000259" key="18">
    <source>
        <dbReference type="Pfam" id="PF00361"/>
    </source>
</evidence>
<proteinExistence type="inferred from homology"/>
<dbReference type="RefSeq" id="YP_009115775.1">
    <property type="nucleotide sequence ID" value="NC_026200.1"/>
</dbReference>
<comment type="similarity">
    <text evidence="2 17">Belongs to the complex I subunit 2 family.</text>
</comment>
<keyword evidence="5" id="KW-0813">Transport</keyword>
<dbReference type="PANTHER" id="PTHR46552:SF1">
    <property type="entry name" value="NADH-UBIQUINONE OXIDOREDUCTASE CHAIN 2"/>
    <property type="match status" value="1"/>
</dbReference>
<keyword evidence="9 17" id="KW-1278">Translocase</keyword>
<evidence type="ECO:0000256" key="12">
    <source>
        <dbReference type="ARBA" id="ARBA00023027"/>
    </source>
</evidence>
<evidence type="ECO:0000256" key="7">
    <source>
        <dbReference type="ARBA" id="ARBA00022692"/>
    </source>
</evidence>
<evidence type="ECO:0000256" key="6">
    <source>
        <dbReference type="ARBA" id="ARBA00022660"/>
    </source>
</evidence>